<dbReference type="CDD" id="cd18831">
    <property type="entry name" value="GH43_AnAbnA-like"/>
    <property type="match status" value="1"/>
</dbReference>
<feature type="site" description="Important for catalytic activity, responsible for pKa modulation of the active site Glu and correct orientation of both the proton donor and substrate" evidence="9">
    <location>
        <position position="152"/>
    </location>
</feature>
<sequence length="325" mass="34731">MFRFFRPLLAAALAVAPIRVHGYSGPGACSGACWAHDPAVIRRASDGLYFKFNTGTNLEIATSSALSGPWTLRGSVLTSGSKIDNAGRKDLWAPDVSLVNGVYHLYYSVSTFGTQESAIGLATSTTLDPGSWTDNGAVGITSTAGSAYNAIDANLIKAGDTYLMNFGSFWNDIYQVRLNAAATKTVGEASYQLQYEASGTHPCEGSYMFSYSGYYYLTWSRGVCCGYDTNQPAPGAEYKIMMCRSKSATGAFVDRNGQKCTASGGSPLLESHDKVYGPGGQGVFYDDSKGLVLYYHYANTDVGLGDGSYLFGWNALTWSGGWPSV</sequence>
<dbReference type="EC" id="3.2.1.99" evidence="4 7"/>
<dbReference type="STRING" id="503106.A0A218YYR8"/>
<dbReference type="SUPFAM" id="SSF75005">
    <property type="entry name" value="Arabinanase/levansucrase/invertase"/>
    <property type="match status" value="1"/>
</dbReference>
<protein>
    <recommendedName>
        <fullName evidence="4 7">Arabinan endo-1,5-alpha-L-arabinosidase</fullName>
        <ecNumber evidence="4 7">3.2.1.99</ecNumber>
    </recommendedName>
</protein>
<evidence type="ECO:0000256" key="4">
    <source>
        <dbReference type="ARBA" id="ARBA00012586"/>
    </source>
</evidence>
<keyword evidence="6 7" id="KW-0326">Glycosidase</keyword>
<dbReference type="PIRSF" id="PIRSF026534">
    <property type="entry name" value="Endo_alpha-L-arabinosidase"/>
    <property type="match status" value="1"/>
</dbReference>
<evidence type="ECO:0000256" key="3">
    <source>
        <dbReference type="ARBA" id="ARBA00009865"/>
    </source>
</evidence>
<evidence type="ECO:0000256" key="1">
    <source>
        <dbReference type="ARBA" id="ARBA00000375"/>
    </source>
</evidence>
<organism evidence="11 12">
    <name type="scientific">Diplocarpon coronariae</name>
    <dbReference type="NCBI Taxonomy" id="2795749"/>
    <lineage>
        <taxon>Eukaryota</taxon>
        <taxon>Fungi</taxon>
        <taxon>Dikarya</taxon>
        <taxon>Ascomycota</taxon>
        <taxon>Pezizomycotina</taxon>
        <taxon>Leotiomycetes</taxon>
        <taxon>Helotiales</taxon>
        <taxon>Drepanopezizaceae</taxon>
        <taxon>Diplocarpon</taxon>
    </lineage>
</organism>
<dbReference type="PANTHER" id="PTHR43301">
    <property type="entry name" value="ARABINAN ENDO-1,5-ALPHA-L-ARABINOSIDASE"/>
    <property type="match status" value="1"/>
</dbReference>
<comment type="catalytic activity">
    <reaction evidence="1 7">
        <text>Endohydrolysis of (1-&gt;5)-alpha-arabinofuranosidic linkages in (1-&gt;5)-arabinans.</text>
        <dbReference type="EC" id="3.2.1.99"/>
    </reaction>
</comment>
<proteinExistence type="inferred from homology"/>
<name>A0A218YYR8_9HELO</name>
<evidence type="ECO:0000313" key="12">
    <source>
        <dbReference type="Proteomes" id="UP000242519"/>
    </source>
</evidence>
<dbReference type="Proteomes" id="UP000242519">
    <property type="component" value="Unassembled WGS sequence"/>
</dbReference>
<feature type="active site" description="Proton acceptor" evidence="8">
    <location>
        <position position="37"/>
    </location>
</feature>
<evidence type="ECO:0000256" key="7">
    <source>
        <dbReference type="PIRNR" id="PIRNR026534"/>
    </source>
</evidence>
<dbReference type="UniPathway" id="UPA00667"/>
<dbReference type="OrthoDB" id="195678at2759"/>
<dbReference type="InterPro" id="IPR050727">
    <property type="entry name" value="GH43_arabinanases"/>
</dbReference>
<dbReference type="PANTHER" id="PTHR43301:SF3">
    <property type="entry name" value="ARABINAN ENDO-1,5-ALPHA-L-ARABINOSIDASE A-RELATED"/>
    <property type="match status" value="1"/>
</dbReference>
<feature type="signal peptide" evidence="10">
    <location>
        <begin position="1"/>
        <end position="22"/>
    </location>
</feature>
<dbReference type="AlphaFoldDB" id="A0A218YYR8"/>
<evidence type="ECO:0000313" key="11">
    <source>
        <dbReference type="EMBL" id="OWP00550.1"/>
    </source>
</evidence>
<keyword evidence="5 7" id="KW-0378">Hydrolase</keyword>
<dbReference type="Pfam" id="PF04616">
    <property type="entry name" value="Glyco_hydro_43"/>
    <property type="match status" value="1"/>
</dbReference>
<evidence type="ECO:0000256" key="10">
    <source>
        <dbReference type="SAM" id="SignalP"/>
    </source>
</evidence>
<dbReference type="InParanoid" id="A0A218YYR8"/>
<keyword evidence="10" id="KW-0732">Signal</keyword>
<dbReference type="GO" id="GO:0031222">
    <property type="term" value="P:arabinan catabolic process"/>
    <property type="evidence" value="ECO:0007669"/>
    <property type="project" value="UniProtKB-UniPathway"/>
</dbReference>
<dbReference type="EMBL" id="MZNU01000318">
    <property type="protein sequence ID" value="OWP00550.1"/>
    <property type="molecule type" value="Genomic_DNA"/>
</dbReference>
<accession>A0A218YYR8</accession>
<comment type="similarity">
    <text evidence="3 7">Belongs to the glycosyl hydrolase 43 family.</text>
</comment>
<feature type="chain" id="PRO_5012600795" description="Arabinan endo-1,5-alpha-L-arabinosidase" evidence="10">
    <location>
        <begin position="23"/>
        <end position="325"/>
    </location>
</feature>
<dbReference type="InterPro" id="IPR016840">
    <property type="entry name" value="Glyco_hydro_43_endo_a_Ara-ase"/>
</dbReference>
<feature type="active site" description="Proton donor" evidence="8">
    <location>
        <position position="204"/>
    </location>
</feature>
<comment type="caution">
    <text evidence="11">The sequence shown here is derived from an EMBL/GenBank/DDBJ whole genome shotgun (WGS) entry which is preliminary data.</text>
</comment>
<dbReference type="GO" id="GO:0046558">
    <property type="term" value="F:arabinan endo-1,5-alpha-L-arabinosidase activity"/>
    <property type="evidence" value="ECO:0007669"/>
    <property type="project" value="UniProtKB-EC"/>
</dbReference>
<gene>
    <name evidence="11" type="ORF">B2J93_4299</name>
</gene>
<evidence type="ECO:0000256" key="9">
    <source>
        <dbReference type="PIRSR" id="PIRSR606710-2"/>
    </source>
</evidence>
<dbReference type="InterPro" id="IPR006710">
    <property type="entry name" value="Glyco_hydro_43"/>
</dbReference>
<keyword evidence="12" id="KW-1185">Reference proteome</keyword>
<dbReference type="Gene3D" id="2.115.10.20">
    <property type="entry name" value="Glycosyl hydrolase domain, family 43"/>
    <property type="match status" value="1"/>
</dbReference>
<reference evidence="11 12" key="1">
    <citation type="submission" date="2017-04" db="EMBL/GenBank/DDBJ databases">
        <title>Draft genome sequence of Marssonina coronaria NL1: causal agent of apple blotch.</title>
        <authorList>
            <person name="Cheng Q."/>
        </authorList>
    </citation>
    <scope>NUCLEOTIDE SEQUENCE [LARGE SCALE GENOMIC DNA]</scope>
    <source>
        <strain evidence="11 12">NL1</strain>
    </source>
</reference>
<evidence type="ECO:0000256" key="6">
    <source>
        <dbReference type="ARBA" id="ARBA00023295"/>
    </source>
</evidence>
<evidence type="ECO:0000256" key="8">
    <source>
        <dbReference type="PIRSR" id="PIRSR606710-1"/>
    </source>
</evidence>
<comment type="pathway">
    <text evidence="2 7">Glycan metabolism; L-arabinan degradation.</text>
</comment>
<dbReference type="InterPro" id="IPR023296">
    <property type="entry name" value="Glyco_hydro_beta-prop_sf"/>
</dbReference>
<evidence type="ECO:0000256" key="2">
    <source>
        <dbReference type="ARBA" id="ARBA00004834"/>
    </source>
</evidence>
<evidence type="ECO:0000256" key="5">
    <source>
        <dbReference type="ARBA" id="ARBA00022801"/>
    </source>
</evidence>